<gene>
    <name evidence="1" type="ORF">R2Q92_10945</name>
</gene>
<evidence type="ECO:0000313" key="1">
    <source>
        <dbReference type="EMBL" id="MDZ8162348.1"/>
    </source>
</evidence>
<dbReference type="Proteomes" id="UP001291912">
    <property type="component" value="Unassembled WGS sequence"/>
</dbReference>
<name>A0ABU5N8B7_9MICO</name>
<protein>
    <submittedName>
        <fullName evidence="1">Uncharacterized protein</fullName>
    </submittedName>
</protein>
<comment type="caution">
    <text evidence="1">The sequence shown here is derived from an EMBL/GenBank/DDBJ whole genome shotgun (WGS) entry which is preliminary data.</text>
</comment>
<proteinExistence type="predicted"/>
<dbReference type="RefSeq" id="WP_194424810.1">
    <property type="nucleotide sequence ID" value="NZ_BAAAPT010000002.1"/>
</dbReference>
<evidence type="ECO:0000313" key="2">
    <source>
        <dbReference type="Proteomes" id="UP001291912"/>
    </source>
</evidence>
<organism evidence="1 2">
    <name type="scientific">Microbacterium aquimaris</name>
    <dbReference type="NCBI Taxonomy" id="459816"/>
    <lineage>
        <taxon>Bacteria</taxon>
        <taxon>Bacillati</taxon>
        <taxon>Actinomycetota</taxon>
        <taxon>Actinomycetes</taxon>
        <taxon>Micrococcales</taxon>
        <taxon>Microbacteriaceae</taxon>
        <taxon>Microbacterium</taxon>
    </lineage>
</organism>
<keyword evidence="2" id="KW-1185">Reference proteome</keyword>
<sequence length="60" mass="6578">MGKFDAAGIHVSPSKMSKLVREAARKYGFAVAALIVDNYFDNAELLQWESYARALRGGSV</sequence>
<dbReference type="EMBL" id="JAWJYN010000002">
    <property type="protein sequence ID" value="MDZ8162348.1"/>
    <property type="molecule type" value="Genomic_DNA"/>
</dbReference>
<accession>A0ABU5N8B7</accession>
<reference evidence="1 2" key="1">
    <citation type="submission" date="2023-10" db="EMBL/GenBank/DDBJ databases">
        <title>Microbacterium xanthum sp. nov., isolated from seaweed.</title>
        <authorList>
            <person name="Lee S.D."/>
        </authorList>
    </citation>
    <scope>NUCLEOTIDE SEQUENCE [LARGE SCALE GENOMIC DNA]</scope>
    <source>
        <strain evidence="1 2">KCTC 19124</strain>
    </source>
</reference>